<dbReference type="Proteomes" id="UP000414233">
    <property type="component" value="Unassembled WGS sequence"/>
</dbReference>
<gene>
    <name evidence="3" type="primary">uctC_2</name>
    <name evidence="3" type="ORF">PTE30175_01786</name>
</gene>
<keyword evidence="4" id="KW-1185">Reference proteome</keyword>
<dbReference type="Gene3D" id="3.30.1540.10">
    <property type="entry name" value="formyl-coa transferase, domain 3"/>
    <property type="match status" value="1"/>
</dbReference>
<dbReference type="PANTHER" id="PTHR48207">
    <property type="entry name" value="SUCCINATE--HYDROXYMETHYLGLUTARATE COA-TRANSFERASE"/>
    <property type="match status" value="1"/>
</dbReference>
<accession>A0A5E4U6B0</accession>
<evidence type="ECO:0000313" key="3">
    <source>
        <dbReference type="EMBL" id="VVD95617.1"/>
    </source>
</evidence>
<dbReference type="Pfam" id="PF02515">
    <property type="entry name" value="CoA_transf_3"/>
    <property type="match status" value="1"/>
</dbReference>
<dbReference type="InterPro" id="IPR023606">
    <property type="entry name" value="CoA-Trfase_III_dom_1_sf"/>
</dbReference>
<dbReference type="PANTHER" id="PTHR48207:SF3">
    <property type="entry name" value="SUCCINATE--HYDROXYMETHYLGLUTARATE COA-TRANSFERASE"/>
    <property type="match status" value="1"/>
</dbReference>
<evidence type="ECO:0000256" key="2">
    <source>
        <dbReference type="SAM" id="MobiDB-lite"/>
    </source>
</evidence>
<dbReference type="OrthoDB" id="5294844at2"/>
<organism evidence="3 4">
    <name type="scientific">Pandoraea terrae</name>
    <dbReference type="NCBI Taxonomy" id="1537710"/>
    <lineage>
        <taxon>Bacteria</taxon>
        <taxon>Pseudomonadati</taxon>
        <taxon>Pseudomonadota</taxon>
        <taxon>Betaproteobacteria</taxon>
        <taxon>Burkholderiales</taxon>
        <taxon>Burkholderiaceae</taxon>
        <taxon>Pandoraea</taxon>
    </lineage>
</organism>
<reference evidence="3 4" key="1">
    <citation type="submission" date="2019-08" db="EMBL/GenBank/DDBJ databases">
        <authorList>
            <person name="Peeters C."/>
        </authorList>
    </citation>
    <scope>NUCLEOTIDE SEQUENCE [LARGE SCALE GENOMIC DNA]</scope>
    <source>
        <strain evidence="3 4">LMG 30175</strain>
    </source>
</reference>
<dbReference type="Gene3D" id="3.40.50.10540">
    <property type="entry name" value="Crotonobetainyl-coa:carnitine coa-transferase, domain 1"/>
    <property type="match status" value="1"/>
</dbReference>
<evidence type="ECO:0000313" key="4">
    <source>
        <dbReference type="Proteomes" id="UP000414233"/>
    </source>
</evidence>
<dbReference type="AlphaFoldDB" id="A0A5E4U6B0"/>
<feature type="region of interest" description="Disordered" evidence="2">
    <location>
        <begin position="356"/>
        <end position="377"/>
    </location>
</feature>
<protein>
    <submittedName>
        <fullName evidence="3">Acetyl-CoA:oxalate CoA-transferase</fullName>
        <ecNumber evidence="3">2.8.3.19</ecNumber>
    </submittedName>
</protein>
<proteinExistence type="predicted"/>
<dbReference type="GO" id="GO:0008410">
    <property type="term" value="F:CoA-transferase activity"/>
    <property type="evidence" value="ECO:0007669"/>
    <property type="project" value="TreeGrafter"/>
</dbReference>
<dbReference type="SUPFAM" id="SSF89796">
    <property type="entry name" value="CoA-transferase family III (CaiB/BaiF)"/>
    <property type="match status" value="1"/>
</dbReference>
<name>A0A5E4U6B0_9BURK</name>
<evidence type="ECO:0000256" key="1">
    <source>
        <dbReference type="ARBA" id="ARBA00022679"/>
    </source>
</evidence>
<sequence>MSRTPVEGIKVLDLSKVLAGPLCAQYLGDMGADVIKIEAPDGDETRGWPPFRSSDRSPPTGTVFLSANRNKRSLIVDLRNPDGQAVIHRLAANADVVICSFGPGVAQRLNVDESTLRRLNPRLVYCNISGFGPSGPMRDDKGYDVILQAFSGMLSITGEPNGPAVRSPFSPVDQATGLHALIGILAALLERGRSGEGGLVEVSLFDSAIGFLGYYLQAFWERGTEPVKPGSGHESLCPYETFDTADHPLILGVANDALWKKFCAIVGLESSVDDPRFRTNADRVAHRAETVALVSAVLVTRDRNTWLTLLGQAGIPCSPIHSLAEISVHPHTLASGIVYSYDDPLRGELRGVSQPIRFDGERTQQRRPPPQHGQHGREILAEAAYSDAEIDALSASAAVRLPASAT</sequence>
<dbReference type="InterPro" id="IPR003673">
    <property type="entry name" value="CoA-Trfase_fam_III"/>
</dbReference>
<dbReference type="EMBL" id="CABPRZ010000006">
    <property type="protein sequence ID" value="VVD95617.1"/>
    <property type="molecule type" value="Genomic_DNA"/>
</dbReference>
<dbReference type="InterPro" id="IPR044855">
    <property type="entry name" value="CoA-Trfase_III_dom3_sf"/>
</dbReference>
<keyword evidence="1 3" id="KW-0808">Transferase</keyword>
<dbReference type="InterPro" id="IPR050483">
    <property type="entry name" value="CoA-transferase_III_domain"/>
</dbReference>
<dbReference type="EC" id="2.8.3.19" evidence="3"/>
<dbReference type="RefSeq" id="WP_150696709.1">
    <property type="nucleotide sequence ID" value="NZ_CABPRZ010000006.1"/>
</dbReference>